<evidence type="ECO:0000313" key="1">
    <source>
        <dbReference type="EMBL" id="TYJ04844.1"/>
    </source>
</evidence>
<proteinExistence type="predicted"/>
<dbReference type="PANTHER" id="PTHR12601">
    <property type="entry name" value="EUKARYOTIC TRANSLATION INITIATION FACTOR 3 SUBUNIT EIF-3"/>
    <property type="match status" value="1"/>
</dbReference>
<dbReference type="GO" id="GO:0005737">
    <property type="term" value="C:cytoplasm"/>
    <property type="evidence" value="ECO:0007669"/>
    <property type="project" value="TreeGrafter"/>
</dbReference>
<accession>A0A5D2WT79</accession>
<protein>
    <submittedName>
        <fullName evidence="1">Uncharacterized protein</fullName>
    </submittedName>
</protein>
<dbReference type="EMBL" id="CM017647">
    <property type="protein sequence ID" value="TYJ04844.1"/>
    <property type="molecule type" value="Genomic_DNA"/>
</dbReference>
<dbReference type="InterPro" id="IPR027523">
    <property type="entry name" value="CLU_prot"/>
</dbReference>
<organism evidence="1 2">
    <name type="scientific">Gossypium mustelinum</name>
    <name type="common">Cotton</name>
    <name type="synonym">Gossypium caicoense</name>
    <dbReference type="NCBI Taxonomy" id="34275"/>
    <lineage>
        <taxon>Eukaryota</taxon>
        <taxon>Viridiplantae</taxon>
        <taxon>Streptophyta</taxon>
        <taxon>Embryophyta</taxon>
        <taxon>Tracheophyta</taxon>
        <taxon>Spermatophyta</taxon>
        <taxon>Magnoliopsida</taxon>
        <taxon>eudicotyledons</taxon>
        <taxon>Gunneridae</taxon>
        <taxon>Pentapetalae</taxon>
        <taxon>rosids</taxon>
        <taxon>malvids</taxon>
        <taxon>Malvales</taxon>
        <taxon>Malvaceae</taxon>
        <taxon>Malvoideae</taxon>
        <taxon>Gossypium</taxon>
    </lineage>
</organism>
<dbReference type="AlphaFoldDB" id="A0A5D2WT79"/>
<reference evidence="1 2" key="1">
    <citation type="submission" date="2019-07" db="EMBL/GenBank/DDBJ databases">
        <title>WGS assembly of Gossypium mustelinum.</title>
        <authorList>
            <person name="Chen Z.J."/>
            <person name="Sreedasyam A."/>
            <person name="Ando A."/>
            <person name="Song Q."/>
            <person name="De L."/>
            <person name="Hulse-Kemp A."/>
            <person name="Ding M."/>
            <person name="Ye W."/>
            <person name="Kirkbride R."/>
            <person name="Jenkins J."/>
            <person name="Plott C."/>
            <person name="Lovell J."/>
            <person name="Lin Y.-M."/>
            <person name="Vaughn R."/>
            <person name="Liu B."/>
            <person name="Li W."/>
            <person name="Simpson S."/>
            <person name="Scheffler B."/>
            <person name="Saski C."/>
            <person name="Grover C."/>
            <person name="Hu G."/>
            <person name="Conover J."/>
            <person name="Carlson J."/>
            <person name="Shu S."/>
            <person name="Boston L."/>
            <person name="Williams M."/>
            <person name="Peterson D."/>
            <person name="Mcgee K."/>
            <person name="Jones D."/>
            <person name="Wendel J."/>
            <person name="Stelly D."/>
            <person name="Grimwood J."/>
            <person name="Schmutz J."/>
        </authorList>
    </citation>
    <scope>NUCLEOTIDE SEQUENCE [LARGE SCALE GENOMIC DNA]</scope>
    <source>
        <strain evidence="1">1408120.09</strain>
    </source>
</reference>
<dbReference type="Proteomes" id="UP000323597">
    <property type="component" value="Chromosome A12"/>
</dbReference>
<name>A0A5D2WT79_GOSMU</name>
<evidence type="ECO:0000313" key="2">
    <source>
        <dbReference type="Proteomes" id="UP000323597"/>
    </source>
</evidence>
<dbReference type="PANTHER" id="PTHR12601:SF17">
    <property type="entry name" value="PROTEIN REDUCED CHLOROPLAST COVERAGE 1"/>
    <property type="match status" value="1"/>
</dbReference>
<gene>
    <name evidence="1" type="ORF">E1A91_A12G121400v1</name>
</gene>
<keyword evidence="2" id="KW-1185">Reference proteome</keyword>
<sequence>MAPRNSRGKAKGEKKKKEDKLLPLAMDITVHLPDETHVILKGISTDKILDVRRLLSVKTETCHVTKFSLSHEVRIKRCTQFFVPLFC</sequence>